<dbReference type="Proteomes" id="UP000199073">
    <property type="component" value="Unassembled WGS sequence"/>
</dbReference>
<evidence type="ECO:0000313" key="2">
    <source>
        <dbReference type="Proteomes" id="UP000199073"/>
    </source>
</evidence>
<dbReference type="RefSeq" id="WP_176761389.1">
    <property type="nucleotide sequence ID" value="NZ_FNJI01000078.1"/>
</dbReference>
<reference evidence="1 2" key="1">
    <citation type="submission" date="2016-10" db="EMBL/GenBank/DDBJ databases">
        <authorList>
            <person name="de Groot N.N."/>
        </authorList>
    </citation>
    <scope>NUCLEOTIDE SEQUENCE [LARGE SCALE GENOMIC DNA]</scope>
    <source>
        <strain evidence="1 2">DSM 12130</strain>
    </source>
</reference>
<evidence type="ECO:0000313" key="1">
    <source>
        <dbReference type="EMBL" id="SDP83614.1"/>
    </source>
</evidence>
<proteinExistence type="predicted"/>
<gene>
    <name evidence="1" type="ORF">SAMN05660330_04322</name>
</gene>
<sequence>PCKVWTERGSLVHSQAHVTPKITSSSDNREIFGAGSSLANRTIRRQSQLYHTKHPQKAQVMGRCFELTGFHFGDTTASNGALLA</sequence>
<protein>
    <submittedName>
        <fullName evidence="1">Uncharacterized protein</fullName>
    </submittedName>
</protein>
<dbReference type="AlphaFoldDB" id="A0A1H0VYT6"/>
<accession>A0A1H0VYT6</accession>
<dbReference type="EMBL" id="FNJI01000078">
    <property type="protein sequence ID" value="SDP83614.1"/>
    <property type="molecule type" value="Genomic_DNA"/>
</dbReference>
<name>A0A1H0VYT6_9BACT</name>
<organism evidence="1 2">
    <name type="scientific">Desulforhopalus singaporensis</name>
    <dbReference type="NCBI Taxonomy" id="91360"/>
    <lineage>
        <taxon>Bacteria</taxon>
        <taxon>Pseudomonadati</taxon>
        <taxon>Thermodesulfobacteriota</taxon>
        <taxon>Desulfobulbia</taxon>
        <taxon>Desulfobulbales</taxon>
        <taxon>Desulfocapsaceae</taxon>
        <taxon>Desulforhopalus</taxon>
    </lineage>
</organism>
<keyword evidence="2" id="KW-1185">Reference proteome</keyword>
<feature type="non-terminal residue" evidence="1">
    <location>
        <position position="1"/>
    </location>
</feature>